<name>A0A8T2VD49_CERRI</name>
<evidence type="ECO:0000313" key="4">
    <source>
        <dbReference type="Proteomes" id="UP000825935"/>
    </source>
</evidence>
<keyword evidence="1" id="KW-1133">Transmembrane helix</keyword>
<evidence type="ECO:0000313" key="3">
    <source>
        <dbReference type="EMBL" id="KAH7443555.1"/>
    </source>
</evidence>
<comment type="caution">
    <text evidence="3">The sequence shown here is derived from an EMBL/GenBank/DDBJ whole genome shotgun (WGS) entry which is preliminary data.</text>
</comment>
<evidence type="ECO:0000256" key="1">
    <source>
        <dbReference type="SAM" id="Phobius"/>
    </source>
</evidence>
<keyword evidence="1" id="KW-0812">Transmembrane</keyword>
<feature type="transmembrane region" description="Helical" evidence="1">
    <location>
        <begin position="46"/>
        <end position="68"/>
    </location>
</feature>
<gene>
    <name evidence="3" type="ORF">KP509_02G040000</name>
</gene>
<keyword evidence="2" id="KW-0732">Signal</keyword>
<proteinExistence type="predicted"/>
<dbReference type="Proteomes" id="UP000825935">
    <property type="component" value="Chromosome 2"/>
</dbReference>
<keyword evidence="4" id="KW-1185">Reference proteome</keyword>
<evidence type="ECO:0000256" key="2">
    <source>
        <dbReference type="SAM" id="SignalP"/>
    </source>
</evidence>
<feature type="chain" id="PRO_5035906954" evidence="2">
    <location>
        <begin position="23"/>
        <end position="95"/>
    </location>
</feature>
<sequence>MATQINLFYITLLLLVRLPANDKIQCSTCESAPDHEQYHFSISPPLSLSLIIALPCLSLLLLLTLPAVESNVLYLAPSLPANLWYLTSLRCLCEP</sequence>
<feature type="signal peptide" evidence="2">
    <location>
        <begin position="1"/>
        <end position="22"/>
    </location>
</feature>
<reference evidence="3" key="1">
    <citation type="submission" date="2021-08" db="EMBL/GenBank/DDBJ databases">
        <title>WGS assembly of Ceratopteris richardii.</title>
        <authorList>
            <person name="Marchant D.B."/>
            <person name="Chen G."/>
            <person name="Jenkins J."/>
            <person name="Shu S."/>
            <person name="Leebens-Mack J."/>
            <person name="Grimwood J."/>
            <person name="Schmutz J."/>
            <person name="Soltis P."/>
            <person name="Soltis D."/>
            <person name="Chen Z.-H."/>
        </authorList>
    </citation>
    <scope>NUCLEOTIDE SEQUENCE</scope>
    <source>
        <strain evidence="3">Whitten #5841</strain>
        <tissue evidence="3">Leaf</tissue>
    </source>
</reference>
<dbReference type="AlphaFoldDB" id="A0A8T2VD49"/>
<protein>
    <submittedName>
        <fullName evidence="3">Uncharacterized protein</fullName>
    </submittedName>
</protein>
<organism evidence="3 4">
    <name type="scientific">Ceratopteris richardii</name>
    <name type="common">Triangle waterfern</name>
    <dbReference type="NCBI Taxonomy" id="49495"/>
    <lineage>
        <taxon>Eukaryota</taxon>
        <taxon>Viridiplantae</taxon>
        <taxon>Streptophyta</taxon>
        <taxon>Embryophyta</taxon>
        <taxon>Tracheophyta</taxon>
        <taxon>Polypodiopsida</taxon>
        <taxon>Polypodiidae</taxon>
        <taxon>Polypodiales</taxon>
        <taxon>Pteridineae</taxon>
        <taxon>Pteridaceae</taxon>
        <taxon>Parkerioideae</taxon>
        <taxon>Ceratopteris</taxon>
    </lineage>
</organism>
<dbReference type="EMBL" id="CM035407">
    <property type="protein sequence ID" value="KAH7443555.1"/>
    <property type="molecule type" value="Genomic_DNA"/>
</dbReference>
<keyword evidence="1" id="KW-0472">Membrane</keyword>
<accession>A0A8T2VD49</accession>